<accession>A0AA48LA96</accession>
<proteinExistence type="predicted"/>
<organism evidence="4 5">
    <name type="scientific">Cutaneotrichosporon cavernicola</name>
    <dbReference type="NCBI Taxonomy" id="279322"/>
    <lineage>
        <taxon>Eukaryota</taxon>
        <taxon>Fungi</taxon>
        <taxon>Dikarya</taxon>
        <taxon>Basidiomycota</taxon>
        <taxon>Agaricomycotina</taxon>
        <taxon>Tremellomycetes</taxon>
        <taxon>Trichosporonales</taxon>
        <taxon>Trichosporonaceae</taxon>
        <taxon>Cutaneotrichosporon</taxon>
    </lineage>
</organism>
<sequence>MSDIVPAQNVLALIQSLRLTPPRLILSPPTQPRRASVALIIRMKPAPSLVFEGAVPDGYAGPVVPQEEFGVGMQFDDFLRLDWVNHPDTVPELLFIRRAPAGTGGSRWSSHIAFPGGRQEPSDDSAVYTALRETWEEIGIDLAESNFVQVGRLDEREITTSLGKRLLMILSPFVFLQTSPFSPTPELQSSEVSTVHWIPMSSLTPPFDPGQWAYIDIDISTRLSPRNQLVRWALRGLVGQMQFGCILLPDEPNYVAEGFDLSMEFEEPPEGGSGTWFDVKSGQRLLRLWGLSLGMSLDLVAHCPNQESNSRLLTPGSPTIGRFRSDSTGSSPTRSTIFGPRTPVTVNSTFDQQWFPSDASTPGARTTTAMADSHSKAKRKPSVQIIEKRRRGVGPGVTAVFPRFSYPDVNFWIWVFGRRYRQVVRSWEESVHGPDRAADRRTNWSGAALSTFYQAVRHALVVAIIIRGLATLGGIAGLTWWILRTVKVGGEL</sequence>
<name>A0AA48LA96_9TREE</name>
<dbReference type="Gene3D" id="3.90.79.10">
    <property type="entry name" value="Nucleoside Triphosphate Pyrophosphohydrolase"/>
    <property type="match status" value="1"/>
</dbReference>
<dbReference type="SUPFAM" id="SSF55811">
    <property type="entry name" value="Nudix"/>
    <property type="match status" value="1"/>
</dbReference>
<dbReference type="GO" id="GO:0010945">
    <property type="term" value="F:coenzyme A diphosphatase activity"/>
    <property type="evidence" value="ECO:0007669"/>
    <property type="project" value="InterPro"/>
</dbReference>
<evidence type="ECO:0000313" key="5">
    <source>
        <dbReference type="Proteomes" id="UP001233271"/>
    </source>
</evidence>
<dbReference type="PANTHER" id="PTHR12992:SF44">
    <property type="entry name" value="NUDIX HYDROLASE DOMAIN-CONTAINING PROTEIN"/>
    <property type="match status" value="1"/>
</dbReference>
<reference evidence="4" key="1">
    <citation type="journal article" date="2023" name="BMC Genomics">
        <title>Chromosome-level genome assemblies of Cutaneotrichosporon spp. (Trichosporonales, Basidiomycota) reveal imbalanced evolution between nucleotide sequences and chromosome synteny.</title>
        <authorList>
            <person name="Kobayashi Y."/>
            <person name="Kayamori A."/>
            <person name="Aoki K."/>
            <person name="Shiwa Y."/>
            <person name="Matsutani M."/>
            <person name="Fujita N."/>
            <person name="Sugita T."/>
            <person name="Iwasaki W."/>
            <person name="Tanaka N."/>
            <person name="Takashima M."/>
        </authorList>
    </citation>
    <scope>NUCLEOTIDE SEQUENCE</scope>
    <source>
        <strain evidence="4">HIS019</strain>
    </source>
</reference>
<feature type="region of interest" description="Disordered" evidence="1">
    <location>
        <begin position="310"/>
        <end position="382"/>
    </location>
</feature>
<keyword evidence="2" id="KW-0472">Membrane</keyword>
<dbReference type="AlphaFoldDB" id="A0AA48LA96"/>
<evidence type="ECO:0000313" key="4">
    <source>
        <dbReference type="EMBL" id="BEI94736.1"/>
    </source>
</evidence>
<feature type="compositionally biased region" description="Polar residues" evidence="1">
    <location>
        <begin position="326"/>
        <end position="336"/>
    </location>
</feature>
<evidence type="ECO:0000259" key="3">
    <source>
        <dbReference type="PROSITE" id="PS51462"/>
    </source>
</evidence>
<keyword evidence="2" id="KW-1133">Transmembrane helix</keyword>
<dbReference type="Pfam" id="PF00293">
    <property type="entry name" value="NUDIX"/>
    <property type="match status" value="1"/>
</dbReference>
<dbReference type="RefSeq" id="XP_060460001.1">
    <property type="nucleotide sequence ID" value="XM_060603737.1"/>
</dbReference>
<dbReference type="InterPro" id="IPR000086">
    <property type="entry name" value="NUDIX_hydrolase_dom"/>
</dbReference>
<dbReference type="Proteomes" id="UP001233271">
    <property type="component" value="Chromosome 7b"/>
</dbReference>
<evidence type="ECO:0000256" key="1">
    <source>
        <dbReference type="SAM" id="MobiDB-lite"/>
    </source>
</evidence>
<feature type="domain" description="Nudix hydrolase" evidence="3">
    <location>
        <begin position="32"/>
        <end position="220"/>
    </location>
</feature>
<evidence type="ECO:0000256" key="2">
    <source>
        <dbReference type="SAM" id="Phobius"/>
    </source>
</evidence>
<keyword evidence="2" id="KW-0812">Transmembrane</keyword>
<protein>
    <recommendedName>
        <fullName evidence="3">Nudix hydrolase domain-containing protein</fullName>
    </recommendedName>
</protein>
<dbReference type="GeneID" id="85498606"/>
<feature type="compositionally biased region" description="Polar residues" evidence="1">
    <location>
        <begin position="344"/>
        <end position="370"/>
    </location>
</feature>
<dbReference type="CDD" id="cd03426">
    <property type="entry name" value="NUDIX_CoAse_Nudt7"/>
    <property type="match status" value="1"/>
</dbReference>
<feature type="transmembrane region" description="Helical" evidence="2">
    <location>
        <begin position="459"/>
        <end position="483"/>
    </location>
</feature>
<dbReference type="PANTHER" id="PTHR12992">
    <property type="entry name" value="NUDIX HYDROLASE"/>
    <property type="match status" value="1"/>
</dbReference>
<gene>
    <name evidence="4" type="ORF">CcaverHIS019_0703170</name>
</gene>
<dbReference type="InterPro" id="IPR045121">
    <property type="entry name" value="CoAse"/>
</dbReference>
<dbReference type="PROSITE" id="PS51462">
    <property type="entry name" value="NUDIX"/>
    <property type="match status" value="1"/>
</dbReference>
<dbReference type="EMBL" id="AP028219">
    <property type="protein sequence ID" value="BEI94736.1"/>
    <property type="molecule type" value="Genomic_DNA"/>
</dbReference>
<dbReference type="InterPro" id="IPR015797">
    <property type="entry name" value="NUDIX_hydrolase-like_dom_sf"/>
</dbReference>
<keyword evidence="5" id="KW-1185">Reference proteome</keyword>
<dbReference type="KEGG" id="ccac:CcaHIS019_0703170"/>